<dbReference type="EMBL" id="PIUK01000017">
    <property type="protein sequence ID" value="MBY6275222.1"/>
    <property type="molecule type" value="Genomic_DNA"/>
</dbReference>
<dbReference type="Pfam" id="PF09587">
    <property type="entry name" value="PGA_cap"/>
    <property type="match status" value="1"/>
</dbReference>
<dbReference type="PROSITE" id="PS51257">
    <property type="entry name" value="PROKAR_LIPOPROTEIN"/>
    <property type="match status" value="1"/>
</dbReference>
<comment type="caution">
    <text evidence="5">The sequence shown here is derived from an EMBL/GenBank/DDBJ whole genome shotgun (WGS) entry which is preliminary data.</text>
</comment>
<evidence type="ECO:0000313" key="5">
    <source>
        <dbReference type="EMBL" id="MBY6275222.1"/>
    </source>
</evidence>
<evidence type="ECO:0000256" key="2">
    <source>
        <dbReference type="SAM" id="MobiDB-lite"/>
    </source>
</evidence>
<evidence type="ECO:0000256" key="3">
    <source>
        <dbReference type="SAM" id="SignalP"/>
    </source>
</evidence>
<feature type="signal peptide" evidence="3">
    <location>
        <begin position="1"/>
        <end position="29"/>
    </location>
</feature>
<sequence>MAVKRFLLIPLLIVALVGCTALSAGPSDAEPGPGAPPAGGPGAGPQNGGTDPGLQNGGAEDGGQGAGNGAGDHPGSGSAGGPDDAPGSSPGSGAGTGGGDGTVTITFVGDIMLDRLPGEYLARGEDPFAGVADALTGADLTVGNLECVVSTVGEPVPKWFNFRCHPRVVPVLARYFDAVSVANNHSGDYGKEAFAEQLRLLTEGGVPYFGGGMNDEEAHRPLILERNGLRIALLGYNNVELRSYAAGPDTPGLAWIELDRLAADVRAARAEADIVVVYPHWGYDYMFWHAEDQAEIARVAIDNGADLVVGNHPHVTQPVEIYKDRLIAYSLGNFVFDDFVDVGPDLDEPSRTSWVLTVTIGKDGIRRWETRVARTDDRGFPQWLEGVASPCSDGAPEDGYMCYP</sequence>
<gene>
    <name evidence="5" type="ORF">CWE10_03250</name>
</gene>
<dbReference type="Proteomes" id="UP000732377">
    <property type="component" value="Unassembled WGS sequence"/>
</dbReference>
<dbReference type="InterPro" id="IPR029052">
    <property type="entry name" value="Metallo-depent_PP-like"/>
</dbReference>
<feature type="compositionally biased region" description="Gly residues" evidence="2">
    <location>
        <begin position="90"/>
        <end position="100"/>
    </location>
</feature>
<evidence type="ECO:0000256" key="1">
    <source>
        <dbReference type="ARBA" id="ARBA00005662"/>
    </source>
</evidence>
<feature type="domain" description="Capsule synthesis protein CapA" evidence="4">
    <location>
        <begin position="104"/>
        <end position="338"/>
    </location>
</feature>
<reference evidence="5" key="1">
    <citation type="submission" date="2017-11" db="EMBL/GenBank/DDBJ databases">
        <title>Three new genomes from thermophilic consortium.</title>
        <authorList>
            <person name="Quaggio R."/>
            <person name="Amgarten D."/>
            <person name="Setubal J.C."/>
        </authorList>
    </citation>
    <scope>NUCLEOTIDE SEQUENCE</scope>
    <source>
        <strain evidence="5">ZCTH01-B2</strain>
    </source>
</reference>
<feature type="region of interest" description="Disordered" evidence="2">
    <location>
        <begin position="26"/>
        <end position="100"/>
    </location>
</feature>
<dbReference type="CDD" id="cd07381">
    <property type="entry name" value="MPP_CapA"/>
    <property type="match status" value="1"/>
</dbReference>
<dbReference type="InterPro" id="IPR019079">
    <property type="entry name" value="Capsule_synth_CapA"/>
</dbReference>
<dbReference type="PANTHER" id="PTHR33393">
    <property type="entry name" value="POLYGLUTAMINE SYNTHESIS ACCESSORY PROTEIN RV0574C-RELATED"/>
    <property type="match status" value="1"/>
</dbReference>
<dbReference type="SUPFAM" id="SSF56300">
    <property type="entry name" value="Metallo-dependent phosphatases"/>
    <property type="match status" value="1"/>
</dbReference>
<proteinExistence type="inferred from homology"/>
<dbReference type="SMART" id="SM00854">
    <property type="entry name" value="PGA_cap"/>
    <property type="match status" value="1"/>
</dbReference>
<dbReference type="InterPro" id="IPR052169">
    <property type="entry name" value="CW_Biosynth-Accessory"/>
</dbReference>
<name>A0A953HYY2_SYMTR</name>
<organism evidence="5 6">
    <name type="scientific">Symbiobacterium thermophilum</name>
    <dbReference type="NCBI Taxonomy" id="2734"/>
    <lineage>
        <taxon>Bacteria</taxon>
        <taxon>Bacillati</taxon>
        <taxon>Bacillota</taxon>
        <taxon>Clostridia</taxon>
        <taxon>Eubacteriales</taxon>
        <taxon>Symbiobacteriaceae</taxon>
        <taxon>Symbiobacterium</taxon>
    </lineage>
</organism>
<feature type="chain" id="PRO_5038111372" evidence="3">
    <location>
        <begin position="30"/>
        <end position="404"/>
    </location>
</feature>
<evidence type="ECO:0000313" key="6">
    <source>
        <dbReference type="Proteomes" id="UP000732377"/>
    </source>
</evidence>
<accession>A0A953HYY2</accession>
<dbReference type="Gene3D" id="3.60.21.10">
    <property type="match status" value="1"/>
</dbReference>
<feature type="compositionally biased region" description="Gly residues" evidence="2">
    <location>
        <begin position="40"/>
        <end position="80"/>
    </location>
</feature>
<dbReference type="PANTHER" id="PTHR33393:SF13">
    <property type="entry name" value="PGA BIOSYNTHESIS PROTEIN CAPA"/>
    <property type="match status" value="1"/>
</dbReference>
<protein>
    <submittedName>
        <fullName evidence="5">Poly-gamma-glutamate biosynthesis protein</fullName>
    </submittedName>
</protein>
<keyword evidence="3" id="KW-0732">Signal</keyword>
<comment type="similarity">
    <text evidence="1">Belongs to the CapA family.</text>
</comment>
<dbReference type="AlphaFoldDB" id="A0A953HYY2"/>
<evidence type="ECO:0000259" key="4">
    <source>
        <dbReference type="SMART" id="SM00854"/>
    </source>
</evidence>